<evidence type="ECO:0000313" key="6">
    <source>
        <dbReference type="Proteomes" id="UP000680866"/>
    </source>
</evidence>
<evidence type="ECO:0000256" key="1">
    <source>
        <dbReference type="ARBA" id="ARBA00023015"/>
    </source>
</evidence>
<dbReference type="AlphaFoldDB" id="A0A810NA81"/>
<sequence length="335" mass="36252">MTLLRFTPAALSRSRFALSPLAETLGSLITLHRTDPDPWLAAWHDRHRAGYHAWLAADPVAAGLMSLVSATKWLPDLVVVPPVGGTRTNLADELAEVAAFSDTQTRATVADAVAASWQPQDTAWLAGDRPAERIAAVLAEGWRRFVAPDWPRRRALLERDIMHRSGLLATYGWRQAVGSMTRRSTWVGADGFRFSDREHPDRWIGDEGLLFVPKTAGVGWWTCERPQRDALVYPAYGPAAQVDDPAGDPLSTLLGAGRARVVRELAREATSTQLAYALDVSLGTVSGHLAVLRDAGVVAGARIGRSVVYRLTGRGQGLLDLLAPTSGDHDPPALP</sequence>
<dbReference type="SUPFAM" id="SSF46785">
    <property type="entry name" value="Winged helix' DNA-binding domain"/>
    <property type="match status" value="1"/>
</dbReference>
<dbReference type="SMART" id="SM00418">
    <property type="entry name" value="HTH_ARSR"/>
    <property type="match status" value="1"/>
</dbReference>
<gene>
    <name evidence="5" type="ORF">Prubr_54940</name>
</gene>
<dbReference type="Pfam" id="PF12840">
    <property type="entry name" value="HTH_20"/>
    <property type="match status" value="1"/>
</dbReference>
<evidence type="ECO:0000256" key="3">
    <source>
        <dbReference type="ARBA" id="ARBA00023163"/>
    </source>
</evidence>
<organism evidence="5 6">
    <name type="scientific">Polymorphospora rubra</name>
    <dbReference type="NCBI Taxonomy" id="338584"/>
    <lineage>
        <taxon>Bacteria</taxon>
        <taxon>Bacillati</taxon>
        <taxon>Actinomycetota</taxon>
        <taxon>Actinomycetes</taxon>
        <taxon>Micromonosporales</taxon>
        <taxon>Micromonosporaceae</taxon>
        <taxon>Polymorphospora</taxon>
    </lineage>
</organism>
<dbReference type="InterPro" id="IPR051011">
    <property type="entry name" value="Metal_resp_trans_reg"/>
</dbReference>
<dbReference type="InterPro" id="IPR036390">
    <property type="entry name" value="WH_DNA-bd_sf"/>
</dbReference>
<dbReference type="GO" id="GO:0003700">
    <property type="term" value="F:DNA-binding transcription factor activity"/>
    <property type="evidence" value="ECO:0007669"/>
    <property type="project" value="InterPro"/>
</dbReference>
<dbReference type="InterPro" id="IPR011991">
    <property type="entry name" value="ArsR-like_HTH"/>
</dbReference>
<keyword evidence="1" id="KW-0805">Transcription regulation</keyword>
<dbReference type="PANTHER" id="PTHR43132">
    <property type="entry name" value="ARSENICAL RESISTANCE OPERON REPRESSOR ARSR-RELATED"/>
    <property type="match status" value="1"/>
</dbReference>
<evidence type="ECO:0000256" key="2">
    <source>
        <dbReference type="ARBA" id="ARBA00023125"/>
    </source>
</evidence>
<accession>A0A810NA81</accession>
<name>A0A810NA81_9ACTN</name>
<keyword evidence="3" id="KW-0804">Transcription</keyword>
<keyword evidence="2" id="KW-0238">DNA-binding</keyword>
<dbReference type="RefSeq" id="WP_212817700.1">
    <property type="nucleotide sequence ID" value="NZ_AP023359.1"/>
</dbReference>
<evidence type="ECO:0000313" key="5">
    <source>
        <dbReference type="EMBL" id="BCJ68473.1"/>
    </source>
</evidence>
<reference evidence="5" key="1">
    <citation type="submission" date="2020-08" db="EMBL/GenBank/DDBJ databases">
        <title>Whole genome shotgun sequence of Polymorphospora rubra NBRC 101157.</title>
        <authorList>
            <person name="Komaki H."/>
            <person name="Tamura T."/>
        </authorList>
    </citation>
    <scope>NUCLEOTIDE SEQUENCE</scope>
    <source>
        <strain evidence="5">NBRC 101157</strain>
    </source>
</reference>
<evidence type="ECO:0000259" key="4">
    <source>
        <dbReference type="SMART" id="SM00418"/>
    </source>
</evidence>
<dbReference type="CDD" id="cd00090">
    <property type="entry name" value="HTH_ARSR"/>
    <property type="match status" value="1"/>
</dbReference>
<dbReference type="GO" id="GO:0003677">
    <property type="term" value="F:DNA binding"/>
    <property type="evidence" value="ECO:0007669"/>
    <property type="project" value="UniProtKB-KW"/>
</dbReference>
<dbReference type="PANTHER" id="PTHR43132:SF6">
    <property type="entry name" value="HTH-TYPE TRANSCRIPTIONAL REPRESSOR CZRA"/>
    <property type="match status" value="1"/>
</dbReference>
<dbReference type="EMBL" id="AP023359">
    <property type="protein sequence ID" value="BCJ68473.1"/>
    <property type="molecule type" value="Genomic_DNA"/>
</dbReference>
<proteinExistence type="predicted"/>
<keyword evidence="6" id="KW-1185">Reference proteome</keyword>
<dbReference type="InterPro" id="IPR001845">
    <property type="entry name" value="HTH_ArsR_DNA-bd_dom"/>
</dbReference>
<dbReference type="KEGG" id="pry:Prubr_54940"/>
<dbReference type="InterPro" id="IPR036388">
    <property type="entry name" value="WH-like_DNA-bd_sf"/>
</dbReference>
<protein>
    <submittedName>
        <fullName evidence="5">ArsR family transcriptional regulator</fullName>
    </submittedName>
</protein>
<feature type="domain" description="HTH arsR-type" evidence="4">
    <location>
        <begin position="248"/>
        <end position="324"/>
    </location>
</feature>
<dbReference type="Gene3D" id="1.10.10.10">
    <property type="entry name" value="Winged helix-like DNA-binding domain superfamily/Winged helix DNA-binding domain"/>
    <property type="match status" value="1"/>
</dbReference>
<dbReference type="Proteomes" id="UP000680866">
    <property type="component" value="Chromosome"/>
</dbReference>